<dbReference type="EMBL" id="RQJP01000003">
    <property type="protein sequence ID" value="RRB14139.1"/>
    <property type="molecule type" value="Genomic_DNA"/>
</dbReference>
<name>A0A3P1CLL5_9BACT</name>
<protein>
    <submittedName>
        <fullName evidence="6">Diacylglycerol kinase</fullName>
    </submittedName>
</protein>
<keyword evidence="4" id="KW-0067">ATP-binding</keyword>
<comment type="caution">
    <text evidence="6">The sequence shown here is derived from an EMBL/GenBank/DDBJ whole genome shotgun (WGS) entry which is preliminary data.</text>
</comment>
<keyword evidence="2" id="KW-0547">Nucleotide-binding</keyword>
<evidence type="ECO:0000259" key="5">
    <source>
        <dbReference type="PROSITE" id="PS50146"/>
    </source>
</evidence>
<dbReference type="InterPro" id="IPR050187">
    <property type="entry name" value="Lipid_Phosphate_FormReg"/>
</dbReference>
<dbReference type="SUPFAM" id="SSF111331">
    <property type="entry name" value="NAD kinase/diacylglycerol kinase-like"/>
    <property type="match status" value="1"/>
</dbReference>
<dbReference type="PANTHER" id="PTHR12358">
    <property type="entry name" value="SPHINGOSINE KINASE"/>
    <property type="match status" value="1"/>
</dbReference>
<gene>
    <name evidence="6" type="ORF">EHT87_18035</name>
</gene>
<dbReference type="GO" id="GO:0005524">
    <property type="term" value="F:ATP binding"/>
    <property type="evidence" value="ECO:0007669"/>
    <property type="project" value="UniProtKB-KW"/>
</dbReference>
<keyword evidence="7" id="KW-1185">Reference proteome</keyword>
<accession>A0A3P1CLL5</accession>
<dbReference type="GO" id="GO:0016301">
    <property type="term" value="F:kinase activity"/>
    <property type="evidence" value="ECO:0007669"/>
    <property type="project" value="UniProtKB-KW"/>
</dbReference>
<dbReference type="Pfam" id="PF00781">
    <property type="entry name" value="DAGK_cat"/>
    <property type="match status" value="1"/>
</dbReference>
<evidence type="ECO:0000313" key="6">
    <source>
        <dbReference type="EMBL" id="RRB14139.1"/>
    </source>
</evidence>
<dbReference type="Gene3D" id="3.40.50.10330">
    <property type="entry name" value="Probable inorganic polyphosphate/atp-NAD kinase, domain 1"/>
    <property type="match status" value="1"/>
</dbReference>
<evidence type="ECO:0000256" key="2">
    <source>
        <dbReference type="ARBA" id="ARBA00022741"/>
    </source>
</evidence>
<proteinExistence type="predicted"/>
<dbReference type="InterPro" id="IPR016064">
    <property type="entry name" value="NAD/diacylglycerol_kinase_sf"/>
</dbReference>
<evidence type="ECO:0000256" key="3">
    <source>
        <dbReference type="ARBA" id="ARBA00022777"/>
    </source>
</evidence>
<dbReference type="OrthoDB" id="9786026at2"/>
<evidence type="ECO:0000256" key="4">
    <source>
        <dbReference type="ARBA" id="ARBA00022840"/>
    </source>
</evidence>
<dbReference type="AlphaFoldDB" id="A0A3P1CLL5"/>
<sequence length="292" mass="31504">MVAQTTLLAIVNPLSGTASVQDKQKWVDFLLTKAPDAGFTPEAVFTTHPGHATELAAAAVRQGIRRLVIIGGDGTVNETAQALLNTQTALGIVPVGSGNGLARHLSLPLNPKKAIERAIHGRPVVIDSGRINERAFFCTTGIGFDAYVAGEFAQQPVRGLPTYIRTAYRAFWNYQPATYEIDQKPHRLFSLTIANAGQFGNNAWISPQSNVADGLLDVCQLKPFPPSAVGMLAWRLFNKTLDQSTYLTVRPTRTVVVKGEGPLLIHVDGEPVMLTTDTVTVQVVPSSLLVIR</sequence>
<organism evidence="6 7">
    <name type="scientific">Larkinella knui</name>
    <dbReference type="NCBI Taxonomy" id="2025310"/>
    <lineage>
        <taxon>Bacteria</taxon>
        <taxon>Pseudomonadati</taxon>
        <taxon>Bacteroidota</taxon>
        <taxon>Cytophagia</taxon>
        <taxon>Cytophagales</taxon>
        <taxon>Spirosomataceae</taxon>
        <taxon>Larkinella</taxon>
    </lineage>
</organism>
<dbReference type="Gene3D" id="2.60.200.40">
    <property type="match status" value="1"/>
</dbReference>
<dbReference type="GO" id="GO:0005886">
    <property type="term" value="C:plasma membrane"/>
    <property type="evidence" value="ECO:0007669"/>
    <property type="project" value="TreeGrafter"/>
</dbReference>
<dbReference type="Proteomes" id="UP000274271">
    <property type="component" value="Unassembled WGS sequence"/>
</dbReference>
<evidence type="ECO:0000313" key="7">
    <source>
        <dbReference type="Proteomes" id="UP000274271"/>
    </source>
</evidence>
<feature type="domain" description="DAGKc" evidence="5">
    <location>
        <begin position="2"/>
        <end position="135"/>
    </location>
</feature>
<dbReference type="InterPro" id="IPR045540">
    <property type="entry name" value="YegS/DAGK_C"/>
</dbReference>
<dbReference type="InterPro" id="IPR001206">
    <property type="entry name" value="Diacylglycerol_kinase_cat_dom"/>
</dbReference>
<evidence type="ECO:0000256" key="1">
    <source>
        <dbReference type="ARBA" id="ARBA00022679"/>
    </source>
</evidence>
<dbReference type="PANTHER" id="PTHR12358:SF106">
    <property type="entry name" value="LIPID KINASE YEGS"/>
    <property type="match status" value="1"/>
</dbReference>
<dbReference type="InterPro" id="IPR017438">
    <property type="entry name" value="ATP-NAD_kinase_N"/>
</dbReference>
<keyword evidence="1" id="KW-0808">Transferase</keyword>
<dbReference type="Pfam" id="PF19279">
    <property type="entry name" value="YegS_C"/>
    <property type="match status" value="1"/>
</dbReference>
<dbReference type="SMART" id="SM00046">
    <property type="entry name" value="DAGKc"/>
    <property type="match status" value="1"/>
</dbReference>
<dbReference type="PROSITE" id="PS50146">
    <property type="entry name" value="DAGK"/>
    <property type="match status" value="1"/>
</dbReference>
<keyword evidence="3 6" id="KW-0418">Kinase</keyword>
<reference evidence="6 7" key="1">
    <citation type="submission" date="2018-11" db="EMBL/GenBank/DDBJ databases">
        <authorList>
            <person name="Zhou Z."/>
            <person name="Wang G."/>
        </authorList>
    </citation>
    <scope>NUCLEOTIDE SEQUENCE [LARGE SCALE GENOMIC DNA]</scope>
    <source>
        <strain evidence="6 7">KCTC42998</strain>
    </source>
</reference>